<feature type="transmembrane region" description="Helical" evidence="10">
    <location>
        <begin position="165"/>
        <end position="195"/>
    </location>
</feature>
<organism evidence="11">
    <name type="scientific">Bradysia odoriphaga</name>
    <dbReference type="NCBI Taxonomy" id="1564500"/>
    <lineage>
        <taxon>Eukaryota</taxon>
        <taxon>Metazoa</taxon>
        <taxon>Ecdysozoa</taxon>
        <taxon>Arthropoda</taxon>
        <taxon>Hexapoda</taxon>
        <taxon>Insecta</taxon>
        <taxon>Pterygota</taxon>
        <taxon>Neoptera</taxon>
        <taxon>Endopterygota</taxon>
        <taxon>Diptera</taxon>
        <taxon>Nematocera</taxon>
        <taxon>Sciaroidea</taxon>
        <taxon>Sciaridae</taxon>
        <taxon>Bradysia</taxon>
    </lineage>
</organism>
<feature type="transmembrane region" description="Helical" evidence="10">
    <location>
        <begin position="262"/>
        <end position="286"/>
    </location>
</feature>
<evidence type="ECO:0000256" key="7">
    <source>
        <dbReference type="ARBA" id="ARBA00023136"/>
    </source>
</evidence>
<accession>A0A6B9CEQ2</accession>
<comment type="caution">
    <text evidence="10">Lacks conserved residue(s) required for the propagation of feature annotation.</text>
</comment>
<keyword evidence="7 10" id="KW-0472">Membrane</keyword>
<dbReference type="PANTHER" id="PTHR21137:SF35">
    <property type="entry name" value="ODORANT RECEPTOR 19A-RELATED"/>
    <property type="match status" value="1"/>
</dbReference>
<evidence type="ECO:0000256" key="5">
    <source>
        <dbReference type="ARBA" id="ARBA00022725"/>
    </source>
</evidence>
<dbReference type="Pfam" id="PF02949">
    <property type="entry name" value="7tm_6"/>
    <property type="match status" value="1"/>
</dbReference>
<comment type="similarity">
    <text evidence="10">Belongs to the insect chemoreceptor superfamily. Heteromeric odorant receptor channel (TC 1.A.69) family.</text>
</comment>
<sequence>MHSYKTHKVINLMISFFYRIGLWHRGANPTVKELKAKFFYCIYHALFLLSLVVGAITTESVDKKIFLAEVAIAIVVLLIKLCLLIWKQGQILDLLNRFCVFSIRDDDDASYFNNKLGRFMKFVTAFLIAVLFVGFSESVVLSFLGSEKSLFLEIAFPLDWKHNDIAFYIATFFIFTEVFLAIIAVLFSILIWYLLLICSLRYNVLGSELRKLGHEQIVEKANKKTLEKRMQHNFFEGLKSSIKIHLHLRELTTELESFFSKLFLTQFGTSGLCICGSIYCLAFNVGDNVLERLTYLSLLLYFIAELFMITYFGNEIMLSSNSLSYSLFQSNWVDQPQSTKKCIIVFGEYLKHPQELIVGRLYPLTLETFTRILKSAYSMFNVLKSFQQ</sequence>
<evidence type="ECO:0000256" key="8">
    <source>
        <dbReference type="ARBA" id="ARBA00023170"/>
    </source>
</evidence>
<dbReference type="GO" id="GO:0005549">
    <property type="term" value="F:odorant binding"/>
    <property type="evidence" value="ECO:0007669"/>
    <property type="project" value="InterPro"/>
</dbReference>
<dbReference type="GO" id="GO:0007165">
    <property type="term" value="P:signal transduction"/>
    <property type="evidence" value="ECO:0007669"/>
    <property type="project" value="UniProtKB-KW"/>
</dbReference>
<evidence type="ECO:0000256" key="2">
    <source>
        <dbReference type="ARBA" id="ARBA00022475"/>
    </source>
</evidence>
<evidence type="ECO:0000256" key="3">
    <source>
        <dbReference type="ARBA" id="ARBA00022606"/>
    </source>
</evidence>
<feature type="transmembrane region" description="Helical" evidence="10">
    <location>
        <begin position="38"/>
        <end position="58"/>
    </location>
</feature>
<keyword evidence="2" id="KW-1003">Cell membrane</keyword>
<keyword evidence="5 10" id="KW-0552">Olfaction</keyword>
<keyword evidence="4 10" id="KW-0812">Transmembrane</keyword>
<proteinExistence type="evidence at transcript level"/>
<feature type="transmembrane region" description="Helical" evidence="10">
    <location>
        <begin position="292"/>
        <end position="312"/>
    </location>
</feature>
<evidence type="ECO:0000256" key="6">
    <source>
        <dbReference type="ARBA" id="ARBA00022989"/>
    </source>
</evidence>
<evidence type="ECO:0000256" key="4">
    <source>
        <dbReference type="ARBA" id="ARBA00022692"/>
    </source>
</evidence>
<dbReference type="PANTHER" id="PTHR21137">
    <property type="entry name" value="ODORANT RECEPTOR"/>
    <property type="match status" value="1"/>
</dbReference>
<feature type="transmembrane region" description="Helical" evidence="10">
    <location>
        <begin position="64"/>
        <end position="86"/>
    </location>
</feature>
<keyword evidence="3 10" id="KW-0716">Sensory transduction</keyword>
<feature type="transmembrane region" description="Helical" evidence="10">
    <location>
        <begin position="122"/>
        <end position="145"/>
    </location>
</feature>
<evidence type="ECO:0000313" key="11">
    <source>
        <dbReference type="EMBL" id="QGW45422.1"/>
    </source>
</evidence>
<dbReference type="GO" id="GO:0005886">
    <property type="term" value="C:plasma membrane"/>
    <property type="evidence" value="ECO:0007669"/>
    <property type="project" value="UniProtKB-SubCell"/>
</dbReference>
<dbReference type="AlphaFoldDB" id="A0A6B9CEQ2"/>
<keyword evidence="9 10" id="KW-0807">Transducer</keyword>
<name>A0A6B9CEQ2_9DIPT</name>
<keyword evidence="8 10" id="KW-0675">Receptor</keyword>
<evidence type="ECO:0000256" key="1">
    <source>
        <dbReference type="ARBA" id="ARBA00004651"/>
    </source>
</evidence>
<evidence type="ECO:0000256" key="10">
    <source>
        <dbReference type="RuleBase" id="RU351113"/>
    </source>
</evidence>
<protein>
    <recommendedName>
        <fullName evidence="10">Odorant receptor</fullName>
    </recommendedName>
</protein>
<keyword evidence="6 10" id="KW-1133">Transmembrane helix</keyword>
<evidence type="ECO:0000256" key="9">
    <source>
        <dbReference type="ARBA" id="ARBA00023224"/>
    </source>
</evidence>
<dbReference type="GO" id="GO:0004984">
    <property type="term" value="F:olfactory receptor activity"/>
    <property type="evidence" value="ECO:0007669"/>
    <property type="project" value="InterPro"/>
</dbReference>
<dbReference type="InterPro" id="IPR004117">
    <property type="entry name" value="7tm6_olfct_rcpt"/>
</dbReference>
<comment type="subcellular location">
    <subcellularLocation>
        <location evidence="1 10">Cell membrane</location>
        <topology evidence="1 10">Multi-pass membrane protein</topology>
    </subcellularLocation>
</comment>
<dbReference type="EMBL" id="MK249008">
    <property type="protein sequence ID" value="QGW45422.1"/>
    <property type="molecule type" value="mRNA"/>
</dbReference>
<reference evidence="11" key="1">
    <citation type="submission" date="2018-11" db="EMBL/GenBank/DDBJ databases">
        <authorList>
            <person name="Zhao Y."/>
            <person name="Mu W."/>
            <person name="Zhou C."/>
        </authorList>
    </citation>
    <scope>NUCLEOTIDE SEQUENCE</scope>
</reference>